<keyword evidence="3" id="KW-0813">Transport</keyword>
<evidence type="ECO:0000256" key="8">
    <source>
        <dbReference type="SAM" id="Phobius"/>
    </source>
</evidence>
<evidence type="ECO:0000256" key="6">
    <source>
        <dbReference type="ARBA" id="ARBA00022989"/>
    </source>
</evidence>
<sequence>MRIKALVIKIIQQFFRDKRTLMLMLLAPLFVLTLTSLVLDKDKTDFQVGGYQLPDQLVQTLENNHVEVTSFSKDEPKKTIDQDELDAFISFKKGNLLITLDGSDPSTKEVAAILQKAQTPKQASQHIEIAYAYGSEDLTTFDHVGPVLVGLFIFFFVFLIAGISFLRERTSGTLERILATPLRRWEIVCGYCIGFGLFTTLQTVLITWYSVEILGLYQQGSIWIVLCLTSLLSLTALTLGTFLSTFANNELQLIQFVPLVIVPQVFFSGMFAMDGMADWLQGFSYIMPIYYGADALKLVMMKGQGFSEIINDIVFLLGFVILFASLNILTLKKYRKL</sequence>
<dbReference type="EMBL" id="JAQKAB010000001">
    <property type="protein sequence ID" value="MDA7025455.1"/>
    <property type="molecule type" value="Genomic_DNA"/>
</dbReference>
<reference evidence="10 11" key="1">
    <citation type="submission" date="2023-01" db="EMBL/GenBank/DDBJ databases">
        <title>Bacillus changyiensis sp. nov., isolated from a coastal deposit.</title>
        <authorList>
            <person name="Xiao G."/>
            <person name="Lai Q."/>
            <person name="Hu Z."/>
            <person name="Shao Z."/>
        </authorList>
    </citation>
    <scope>NUCLEOTIDE SEQUENCE [LARGE SCALE GENOMIC DNA]</scope>
    <source>
        <strain evidence="10 11">CLL-7-23</strain>
    </source>
</reference>
<evidence type="ECO:0000256" key="7">
    <source>
        <dbReference type="ARBA" id="ARBA00023136"/>
    </source>
</evidence>
<dbReference type="Proteomes" id="UP001211894">
    <property type="component" value="Unassembled WGS sequence"/>
</dbReference>
<dbReference type="InterPro" id="IPR051449">
    <property type="entry name" value="ABC-2_transporter_component"/>
</dbReference>
<dbReference type="InterPro" id="IPR047817">
    <property type="entry name" value="ABC2_TM_bact-type"/>
</dbReference>
<keyword evidence="4" id="KW-1003">Cell membrane</keyword>
<feature type="domain" description="ABC transmembrane type-2" evidence="9">
    <location>
        <begin position="107"/>
        <end position="334"/>
    </location>
</feature>
<feature type="transmembrane region" description="Helical" evidence="8">
    <location>
        <begin position="187"/>
        <end position="210"/>
    </location>
</feature>
<feature type="transmembrane region" description="Helical" evidence="8">
    <location>
        <begin position="253"/>
        <end position="273"/>
    </location>
</feature>
<evidence type="ECO:0000313" key="11">
    <source>
        <dbReference type="Proteomes" id="UP001211894"/>
    </source>
</evidence>
<keyword evidence="5 8" id="KW-0812">Transmembrane</keyword>
<protein>
    <submittedName>
        <fullName evidence="10">ABC transporter permease</fullName>
    </submittedName>
</protein>
<keyword evidence="11" id="KW-1185">Reference proteome</keyword>
<evidence type="ECO:0000259" key="9">
    <source>
        <dbReference type="PROSITE" id="PS51012"/>
    </source>
</evidence>
<feature type="transmembrane region" description="Helical" evidence="8">
    <location>
        <begin position="147"/>
        <end position="166"/>
    </location>
</feature>
<dbReference type="PANTHER" id="PTHR30294:SF38">
    <property type="entry name" value="TRANSPORT PERMEASE PROTEIN"/>
    <property type="match status" value="1"/>
</dbReference>
<keyword evidence="7 8" id="KW-0472">Membrane</keyword>
<proteinExistence type="inferred from homology"/>
<comment type="caution">
    <text evidence="10">The sequence shown here is derived from an EMBL/GenBank/DDBJ whole genome shotgun (WGS) entry which is preliminary data.</text>
</comment>
<accession>A0ABT4WZK1</accession>
<gene>
    <name evidence="10" type="ORF">PJ311_02370</name>
</gene>
<dbReference type="RefSeq" id="WP_271339308.1">
    <property type="nucleotide sequence ID" value="NZ_JAQKAB010000001.1"/>
</dbReference>
<evidence type="ECO:0000256" key="4">
    <source>
        <dbReference type="ARBA" id="ARBA00022475"/>
    </source>
</evidence>
<organism evidence="10 11">
    <name type="scientific">Bacillus changyiensis</name>
    <dbReference type="NCBI Taxonomy" id="3004103"/>
    <lineage>
        <taxon>Bacteria</taxon>
        <taxon>Bacillati</taxon>
        <taxon>Bacillota</taxon>
        <taxon>Bacilli</taxon>
        <taxon>Bacillales</taxon>
        <taxon>Bacillaceae</taxon>
        <taxon>Bacillus</taxon>
    </lineage>
</organism>
<comment type="subcellular location">
    <subcellularLocation>
        <location evidence="1">Cell membrane</location>
        <topology evidence="1">Multi-pass membrane protein</topology>
    </subcellularLocation>
</comment>
<dbReference type="InterPro" id="IPR013525">
    <property type="entry name" value="ABC2_TM"/>
</dbReference>
<evidence type="ECO:0000256" key="1">
    <source>
        <dbReference type="ARBA" id="ARBA00004651"/>
    </source>
</evidence>
<dbReference type="PROSITE" id="PS51012">
    <property type="entry name" value="ABC_TM2"/>
    <property type="match status" value="1"/>
</dbReference>
<evidence type="ECO:0000256" key="2">
    <source>
        <dbReference type="ARBA" id="ARBA00007783"/>
    </source>
</evidence>
<keyword evidence="6 8" id="KW-1133">Transmembrane helix</keyword>
<name>A0ABT4WZK1_9BACI</name>
<dbReference type="PANTHER" id="PTHR30294">
    <property type="entry name" value="MEMBRANE COMPONENT OF ABC TRANSPORTER YHHJ-RELATED"/>
    <property type="match status" value="1"/>
</dbReference>
<evidence type="ECO:0000256" key="3">
    <source>
        <dbReference type="ARBA" id="ARBA00022448"/>
    </source>
</evidence>
<evidence type="ECO:0000256" key="5">
    <source>
        <dbReference type="ARBA" id="ARBA00022692"/>
    </source>
</evidence>
<dbReference type="Pfam" id="PF12698">
    <property type="entry name" value="ABC2_membrane_3"/>
    <property type="match status" value="1"/>
</dbReference>
<feature type="transmembrane region" description="Helical" evidence="8">
    <location>
        <begin position="309"/>
        <end position="331"/>
    </location>
</feature>
<comment type="similarity">
    <text evidence="2">Belongs to the ABC-2 integral membrane protein family.</text>
</comment>
<evidence type="ECO:0000313" key="10">
    <source>
        <dbReference type="EMBL" id="MDA7025455.1"/>
    </source>
</evidence>
<feature type="transmembrane region" description="Helical" evidence="8">
    <location>
        <begin position="222"/>
        <end position="246"/>
    </location>
</feature>
<feature type="transmembrane region" description="Helical" evidence="8">
    <location>
        <begin position="21"/>
        <end position="39"/>
    </location>
</feature>